<proteinExistence type="predicted"/>
<keyword evidence="1" id="KW-0472">Membrane</keyword>
<name>A0A4R8GL01_9FIRM</name>
<dbReference type="Proteomes" id="UP000295832">
    <property type="component" value="Unassembled WGS sequence"/>
</dbReference>
<comment type="caution">
    <text evidence="2">The sequence shown here is derived from an EMBL/GenBank/DDBJ whole genome shotgun (WGS) entry which is preliminary data.</text>
</comment>
<dbReference type="AlphaFoldDB" id="A0A4R8GL01"/>
<dbReference type="RefSeq" id="WP_134119189.1">
    <property type="nucleotide sequence ID" value="NZ_SOEG01000058.1"/>
</dbReference>
<keyword evidence="1" id="KW-0812">Transmembrane</keyword>
<feature type="transmembrane region" description="Helical" evidence="1">
    <location>
        <begin position="30"/>
        <end position="47"/>
    </location>
</feature>
<evidence type="ECO:0000313" key="3">
    <source>
        <dbReference type="Proteomes" id="UP000295832"/>
    </source>
</evidence>
<organism evidence="2 3">
    <name type="scientific">Orenia marismortui</name>
    <dbReference type="NCBI Taxonomy" id="46469"/>
    <lineage>
        <taxon>Bacteria</taxon>
        <taxon>Bacillati</taxon>
        <taxon>Bacillota</taxon>
        <taxon>Clostridia</taxon>
        <taxon>Halanaerobiales</taxon>
        <taxon>Halobacteroidaceae</taxon>
        <taxon>Orenia</taxon>
    </lineage>
</organism>
<accession>A0A4R8GL01</accession>
<gene>
    <name evidence="2" type="ORF">C7959_1585</name>
</gene>
<evidence type="ECO:0000313" key="2">
    <source>
        <dbReference type="EMBL" id="TDX43794.1"/>
    </source>
</evidence>
<evidence type="ECO:0000256" key="1">
    <source>
        <dbReference type="SAM" id="Phobius"/>
    </source>
</evidence>
<sequence>MTEDDFKDIEEIEGNETTSNNIGNLFNSDFLLLIVILFIFFGNTDIFSEHFQFLNGKVKQIKNYLDMADATIQALDQASQIPNQMLK</sequence>
<keyword evidence="3" id="KW-1185">Reference proteome</keyword>
<reference evidence="2 3" key="1">
    <citation type="submission" date="2019-03" db="EMBL/GenBank/DDBJ databases">
        <title>Subsurface microbial communities from deep shales in Ohio and West Virginia, USA.</title>
        <authorList>
            <person name="Wrighton K."/>
        </authorList>
    </citation>
    <scope>NUCLEOTIDE SEQUENCE [LARGE SCALE GENOMIC DNA]</scope>
    <source>
        <strain evidence="2 3">MSL 6dP</strain>
    </source>
</reference>
<keyword evidence="1" id="KW-1133">Transmembrane helix</keyword>
<protein>
    <submittedName>
        <fullName evidence="2">Uncharacterized protein</fullName>
    </submittedName>
</protein>
<dbReference type="EMBL" id="SOEG01000058">
    <property type="protein sequence ID" value="TDX43794.1"/>
    <property type="molecule type" value="Genomic_DNA"/>
</dbReference>